<name>A0ABW5G7A3_9PSEU</name>
<evidence type="ECO:0000256" key="1">
    <source>
        <dbReference type="SAM" id="MobiDB-lite"/>
    </source>
</evidence>
<accession>A0ABW5G7A3</accession>
<feature type="region of interest" description="Disordered" evidence="1">
    <location>
        <begin position="71"/>
        <end position="197"/>
    </location>
</feature>
<feature type="compositionally biased region" description="Pro residues" evidence="1">
    <location>
        <begin position="75"/>
        <end position="92"/>
    </location>
</feature>
<organism evidence="2 3">
    <name type="scientific">Amycolatopsis pigmentata</name>
    <dbReference type="NCBI Taxonomy" id="450801"/>
    <lineage>
        <taxon>Bacteria</taxon>
        <taxon>Bacillati</taxon>
        <taxon>Actinomycetota</taxon>
        <taxon>Actinomycetes</taxon>
        <taxon>Pseudonocardiales</taxon>
        <taxon>Pseudonocardiaceae</taxon>
        <taxon>Amycolatopsis</taxon>
    </lineage>
</organism>
<proteinExistence type="predicted"/>
<feature type="compositionally biased region" description="Polar residues" evidence="1">
    <location>
        <begin position="119"/>
        <end position="146"/>
    </location>
</feature>
<keyword evidence="3" id="KW-1185">Reference proteome</keyword>
<evidence type="ECO:0000313" key="2">
    <source>
        <dbReference type="EMBL" id="MFD2422530.1"/>
    </source>
</evidence>
<sequence>MALTDPVDARLLAALAEVGKVAVHELAARLGMDPREVAYRLVALSGSGLPLLVGVESDPNGLRAALAAASGWARPPQPSPPYPQAPYAPPQGVPSGPYSTQQGVPSGPYSAQHGVPSGPYSTQQGVPSGPYSAQQGVPSGPYSAQQGVPAHRYATPVPAPPPADPVMSTWGPPQTASWARGDQRPQAPAAPRQGRTGDVLATEGLDGEQLTVQLLEVQDPADFLFTAAGYRLDEGERAVVVHTEITNRGTVPYASLPDNYLELITAEGTPVTKAPVSLTSRPPHKIGVQPGETTGGHTVYVVGEATRIVAVRWSPRPEPDERTLTWSLDF</sequence>
<dbReference type="InterPro" id="IPR036388">
    <property type="entry name" value="WH-like_DNA-bd_sf"/>
</dbReference>
<dbReference type="Proteomes" id="UP001597417">
    <property type="component" value="Unassembled WGS sequence"/>
</dbReference>
<reference evidence="3" key="1">
    <citation type="journal article" date="2019" name="Int. J. Syst. Evol. Microbiol.">
        <title>The Global Catalogue of Microorganisms (GCM) 10K type strain sequencing project: providing services to taxonomists for standard genome sequencing and annotation.</title>
        <authorList>
            <consortium name="The Broad Institute Genomics Platform"/>
            <consortium name="The Broad Institute Genome Sequencing Center for Infectious Disease"/>
            <person name="Wu L."/>
            <person name="Ma J."/>
        </authorList>
    </citation>
    <scope>NUCLEOTIDE SEQUENCE [LARGE SCALE GENOMIC DNA]</scope>
    <source>
        <strain evidence="3">CGMCC 4.7645</strain>
    </source>
</reference>
<protein>
    <submittedName>
        <fullName evidence="2">AsnC family protein</fullName>
    </submittedName>
</protein>
<dbReference type="RefSeq" id="WP_378271651.1">
    <property type="nucleotide sequence ID" value="NZ_JBHUKR010000029.1"/>
</dbReference>
<gene>
    <name evidence="2" type="ORF">ACFSXZ_40025</name>
</gene>
<dbReference type="Gene3D" id="1.10.10.10">
    <property type="entry name" value="Winged helix-like DNA-binding domain superfamily/Winged helix DNA-binding domain"/>
    <property type="match status" value="1"/>
</dbReference>
<dbReference type="EMBL" id="JBHUKR010000029">
    <property type="protein sequence ID" value="MFD2422530.1"/>
    <property type="molecule type" value="Genomic_DNA"/>
</dbReference>
<comment type="caution">
    <text evidence="2">The sequence shown here is derived from an EMBL/GenBank/DDBJ whole genome shotgun (WGS) entry which is preliminary data.</text>
</comment>
<evidence type="ECO:0000313" key="3">
    <source>
        <dbReference type="Proteomes" id="UP001597417"/>
    </source>
</evidence>